<comment type="caution">
    <text evidence="8">The sequence shown here is derived from an EMBL/GenBank/DDBJ whole genome shotgun (WGS) entry which is preliminary data.</text>
</comment>
<protein>
    <submittedName>
        <fullName evidence="8">ABC transporter permease subunit</fullName>
    </submittedName>
</protein>
<evidence type="ECO:0000256" key="2">
    <source>
        <dbReference type="ARBA" id="ARBA00022448"/>
    </source>
</evidence>
<dbReference type="PROSITE" id="PS50928">
    <property type="entry name" value="ABC_TM1"/>
    <property type="match status" value="1"/>
</dbReference>
<dbReference type="Proteomes" id="UP000823823">
    <property type="component" value="Unassembled WGS sequence"/>
</dbReference>
<evidence type="ECO:0000256" key="3">
    <source>
        <dbReference type="ARBA" id="ARBA00022692"/>
    </source>
</evidence>
<evidence type="ECO:0000256" key="5">
    <source>
        <dbReference type="ARBA" id="ARBA00023136"/>
    </source>
</evidence>
<proteinExistence type="inferred from homology"/>
<evidence type="ECO:0000256" key="4">
    <source>
        <dbReference type="ARBA" id="ARBA00022989"/>
    </source>
</evidence>
<dbReference type="AlphaFoldDB" id="A0A9D2LDH4"/>
<sequence length="216" mass="22434">MNWVQDNLGVIGGHTTAHLAQSLPPIVIAFALSLPLAKLANRMGWLRSGVTTLSGLLYAIPSLPLFVLLPGLLGTGFRSPLNISVALTLYGLALMVPAASDAFRSVGRDVLSSATAQGYAPPARFWQVELPLAGPVLLAGVRVVAVSTISLVTVGGVLGVSSLGMLFVDGFRRGIVAEILTGVVLTVALALFIDGLLVLAGRMLMPWTVGKEVRAA</sequence>
<dbReference type="GO" id="GO:0055085">
    <property type="term" value="P:transmembrane transport"/>
    <property type="evidence" value="ECO:0007669"/>
    <property type="project" value="InterPro"/>
</dbReference>
<dbReference type="PANTHER" id="PTHR30177:SF4">
    <property type="entry name" value="OSMOPROTECTANT IMPORT PERMEASE PROTEIN OSMW"/>
    <property type="match status" value="1"/>
</dbReference>
<dbReference type="GO" id="GO:0031460">
    <property type="term" value="P:glycine betaine transport"/>
    <property type="evidence" value="ECO:0007669"/>
    <property type="project" value="TreeGrafter"/>
</dbReference>
<evidence type="ECO:0000313" key="9">
    <source>
        <dbReference type="Proteomes" id="UP000823823"/>
    </source>
</evidence>
<keyword evidence="3 6" id="KW-0812">Transmembrane</keyword>
<dbReference type="InterPro" id="IPR051204">
    <property type="entry name" value="ABC_transp_perm/SBD"/>
</dbReference>
<evidence type="ECO:0000313" key="8">
    <source>
        <dbReference type="EMBL" id="HJB10300.1"/>
    </source>
</evidence>
<feature type="domain" description="ABC transmembrane type-1" evidence="7">
    <location>
        <begin position="15"/>
        <end position="197"/>
    </location>
</feature>
<evidence type="ECO:0000259" key="7">
    <source>
        <dbReference type="PROSITE" id="PS50928"/>
    </source>
</evidence>
<dbReference type="EMBL" id="DWZH01000053">
    <property type="protein sequence ID" value="HJB10300.1"/>
    <property type="molecule type" value="Genomic_DNA"/>
</dbReference>
<keyword evidence="2 6" id="KW-0813">Transport</keyword>
<feature type="transmembrane region" description="Helical" evidence="6">
    <location>
        <begin position="143"/>
        <end position="167"/>
    </location>
</feature>
<dbReference type="GO" id="GO:0005886">
    <property type="term" value="C:plasma membrane"/>
    <property type="evidence" value="ECO:0007669"/>
    <property type="project" value="UniProtKB-SubCell"/>
</dbReference>
<gene>
    <name evidence="8" type="ORF">H9786_07180</name>
</gene>
<dbReference type="Pfam" id="PF00528">
    <property type="entry name" value="BPD_transp_1"/>
    <property type="match status" value="1"/>
</dbReference>
<accession>A0A9D2LDH4</accession>
<reference evidence="8" key="1">
    <citation type="journal article" date="2021" name="PeerJ">
        <title>Extensive microbial diversity within the chicken gut microbiome revealed by metagenomics and culture.</title>
        <authorList>
            <person name="Gilroy R."/>
            <person name="Ravi A."/>
            <person name="Getino M."/>
            <person name="Pursley I."/>
            <person name="Horton D.L."/>
            <person name="Alikhan N.F."/>
            <person name="Baker D."/>
            <person name="Gharbi K."/>
            <person name="Hall N."/>
            <person name="Watson M."/>
            <person name="Adriaenssens E.M."/>
            <person name="Foster-Nyarko E."/>
            <person name="Jarju S."/>
            <person name="Secka A."/>
            <person name="Antonio M."/>
            <person name="Oren A."/>
            <person name="Chaudhuri R.R."/>
            <person name="La Ragione R."/>
            <person name="Hildebrand F."/>
            <person name="Pallen M.J."/>
        </authorList>
    </citation>
    <scope>NUCLEOTIDE SEQUENCE</scope>
    <source>
        <strain evidence="8">ChiHjej13B12-24818</strain>
    </source>
</reference>
<dbReference type="PANTHER" id="PTHR30177">
    <property type="entry name" value="GLYCINE BETAINE/L-PROLINE TRANSPORT SYSTEM PERMEASE PROTEIN PROW"/>
    <property type="match status" value="1"/>
</dbReference>
<reference evidence="8" key="2">
    <citation type="submission" date="2021-04" db="EMBL/GenBank/DDBJ databases">
        <authorList>
            <person name="Gilroy R."/>
        </authorList>
    </citation>
    <scope>NUCLEOTIDE SEQUENCE</scope>
    <source>
        <strain evidence="8">ChiHjej13B12-24818</strain>
    </source>
</reference>
<organism evidence="8 9">
    <name type="scientific">Candidatus Brachybacterium merdavium</name>
    <dbReference type="NCBI Taxonomy" id="2838513"/>
    <lineage>
        <taxon>Bacteria</taxon>
        <taxon>Bacillati</taxon>
        <taxon>Actinomycetota</taxon>
        <taxon>Actinomycetes</taxon>
        <taxon>Micrococcales</taxon>
        <taxon>Dermabacteraceae</taxon>
        <taxon>Brachybacterium</taxon>
    </lineage>
</organism>
<evidence type="ECO:0000256" key="1">
    <source>
        <dbReference type="ARBA" id="ARBA00004141"/>
    </source>
</evidence>
<dbReference type="SUPFAM" id="SSF161098">
    <property type="entry name" value="MetI-like"/>
    <property type="match status" value="1"/>
</dbReference>
<evidence type="ECO:0000256" key="6">
    <source>
        <dbReference type="RuleBase" id="RU363032"/>
    </source>
</evidence>
<dbReference type="InterPro" id="IPR000515">
    <property type="entry name" value="MetI-like"/>
</dbReference>
<name>A0A9D2LDH4_9MICO</name>
<keyword evidence="4 6" id="KW-1133">Transmembrane helix</keyword>
<comment type="similarity">
    <text evidence="6">Belongs to the binding-protein-dependent transport system permease family.</text>
</comment>
<feature type="transmembrane region" description="Helical" evidence="6">
    <location>
        <begin position="179"/>
        <end position="201"/>
    </location>
</feature>
<keyword evidence="5 6" id="KW-0472">Membrane</keyword>
<feature type="transmembrane region" description="Helical" evidence="6">
    <location>
        <begin position="20"/>
        <end position="37"/>
    </location>
</feature>
<comment type="subcellular location">
    <subcellularLocation>
        <location evidence="6">Cell membrane</location>
        <topology evidence="6">Multi-pass membrane protein</topology>
    </subcellularLocation>
    <subcellularLocation>
        <location evidence="1">Membrane</location>
        <topology evidence="1">Multi-pass membrane protein</topology>
    </subcellularLocation>
</comment>
<dbReference type="Gene3D" id="1.10.3720.10">
    <property type="entry name" value="MetI-like"/>
    <property type="match status" value="1"/>
</dbReference>
<feature type="transmembrane region" description="Helical" evidence="6">
    <location>
        <begin position="49"/>
        <end position="69"/>
    </location>
</feature>
<dbReference type="InterPro" id="IPR035906">
    <property type="entry name" value="MetI-like_sf"/>
</dbReference>
<dbReference type="CDD" id="cd06261">
    <property type="entry name" value="TM_PBP2"/>
    <property type="match status" value="1"/>
</dbReference>